<dbReference type="PROSITE" id="PS50801">
    <property type="entry name" value="STAS"/>
    <property type="match status" value="1"/>
</dbReference>
<dbReference type="EMBL" id="QEIN01000197">
    <property type="protein sequence ID" value="RCV53282.1"/>
    <property type="molecule type" value="Genomic_DNA"/>
</dbReference>
<reference evidence="4 5" key="1">
    <citation type="submission" date="2018-04" db="EMBL/GenBank/DDBJ databases">
        <title>Novel actinobacteria from marine sediment.</title>
        <authorList>
            <person name="Ng Z.Y."/>
            <person name="Tan G.Y.A."/>
        </authorList>
    </citation>
    <scope>NUCLEOTIDE SEQUENCE [LARGE SCALE GENOMIC DNA]</scope>
    <source>
        <strain evidence="4 5">TPS81</strain>
    </source>
</reference>
<dbReference type="RefSeq" id="WP_114400230.1">
    <property type="nucleotide sequence ID" value="NZ_QEIM01000197.1"/>
</dbReference>
<dbReference type="Gene3D" id="3.30.750.24">
    <property type="entry name" value="STAS domain"/>
    <property type="match status" value="1"/>
</dbReference>
<dbReference type="GO" id="GO:0043856">
    <property type="term" value="F:anti-sigma factor antagonist activity"/>
    <property type="evidence" value="ECO:0007669"/>
    <property type="project" value="InterPro"/>
</dbReference>
<dbReference type="InterPro" id="IPR058548">
    <property type="entry name" value="MlaB-like_STAS"/>
</dbReference>
<proteinExistence type="inferred from homology"/>
<dbReference type="SUPFAM" id="SSF52091">
    <property type="entry name" value="SpoIIaa-like"/>
    <property type="match status" value="1"/>
</dbReference>
<keyword evidence="5" id="KW-1185">Reference proteome</keyword>
<dbReference type="InterPro" id="IPR003658">
    <property type="entry name" value="Anti-sigma_ant"/>
</dbReference>
<dbReference type="NCBIfam" id="TIGR00377">
    <property type="entry name" value="ant_ant_sig"/>
    <property type="match status" value="1"/>
</dbReference>
<evidence type="ECO:0000313" key="5">
    <source>
        <dbReference type="Proteomes" id="UP000253318"/>
    </source>
</evidence>
<name>A0A368T4F6_9ACTN</name>
<gene>
    <name evidence="4" type="ORF">DEF24_20870</name>
</gene>
<sequence>MTVEHRPSGAADGAVRPAAAAPLTVVTVHEADGRPLVVARGELDVATADALTEGITAAVERSGGEVTVDLSGITFCDAAGLGALVRAANRTEPVGARLILRAPTARLARLLDVTGLARRFPVTPARRGRRRSPRRAGKPT</sequence>
<evidence type="ECO:0000313" key="4">
    <source>
        <dbReference type="EMBL" id="RCV53282.1"/>
    </source>
</evidence>
<dbReference type="PANTHER" id="PTHR33495">
    <property type="entry name" value="ANTI-SIGMA FACTOR ANTAGONIST TM_1081-RELATED-RELATED"/>
    <property type="match status" value="1"/>
</dbReference>
<dbReference type="AlphaFoldDB" id="A0A368T4F6"/>
<dbReference type="InterPro" id="IPR002645">
    <property type="entry name" value="STAS_dom"/>
</dbReference>
<organism evidence="4 5">
    <name type="scientific">Marinitenerispora sediminis</name>
    <dbReference type="NCBI Taxonomy" id="1931232"/>
    <lineage>
        <taxon>Bacteria</taxon>
        <taxon>Bacillati</taxon>
        <taxon>Actinomycetota</taxon>
        <taxon>Actinomycetes</taxon>
        <taxon>Streptosporangiales</taxon>
        <taxon>Nocardiopsidaceae</taxon>
        <taxon>Marinitenerispora</taxon>
    </lineage>
</organism>
<dbReference type="PANTHER" id="PTHR33495:SF2">
    <property type="entry name" value="ANTI-SIGMA FACTOR ANTAGONIST TM_1081-RELATED"/>
    <property type="match status" value="1"/>
</dbReference>
<evidence type="ECO:0000256" key="1">
    <source>
        <dbReference type="ARBA" id="ARBA00009013"/>
    </source>
</evidence>
<feature type="domain" description="STAS" evidence="3">
    <location>
        <begin position="24"/>
        <end position="116"/>
    </location>
</feature>
<evidence type="ECO:0000256" key="2">
    <source>
        <dbReference type="RuleBase" id="RU003749"/>
    </source>
</evidence>
<dbReference type="Proteomes" id="UP000253318">
    <property type="component" value="Unassembled WGS sequence"/>
</dbReference>
<dbReference type="OrthoDB" id="3294096at2"/>
<evidence type="ECO:0000259" key="3">
    <source>
        <dbReference type="PROSITE" id="PS50801"/>
    </source>
</evidence>
<comment type="caution">
    <text evidence="4">The sequence shown here is derived from an EMBL/GenBank/DDBJ whole genome shotgun (WGS) entry which is preliminary data.</text>
</comment>
<comment type="similarity">
    <text evidence="1 2">Belongs to the anti-sigma-factor antagonist family.</text>
</comment>
<dbReference type="InterPro" id="IPR036513">
    <property type="entry name" value="STAS_dom_sf"/>
</dbReference>
<protein>
    <recommendedName>
        <fullName evidence="2">Anti-sigma factor antagonist</fullName>
    </recommendedName>
</protein>
<dbReference type="CDD" id="cd07043">
    <property type="entry name" value="STAS_anti-anti-sigma_factors"/>
    <property type="match status" value="1"/>
</dbReference>
<accession>A0A368T4F6</accession>
<dbReference type="Pfam" id="PF13466">
    <property type="entry name" value="STAS_2"/>
    <property type="match status" value="1"/>
</dbReference>